<evidence type="ECO:0000256" key="2">
    <source>
        <dbReference type="ARBA" id="ARBA00023015"/>
    </source>
</evidence>
<dbReference type="Proteomes" id="UP000000270">
    <property type="component" value="Chromosome"/>
</dbReference>
<keyword evidence="2" id="KW-0805">Transcription regulation</keyword>
<dbReference type="Gene3D" id="1.10.10.10">
    <property type="entry name" value="Winged helix-like DNA-binding domain superfamily/Winged helix DNA-binding domain"/>
    <property type="match status" value="1"/>
</dbReference>
<dbReference type="KEGG" id="azc:AZC_1202"/>
<dbReference type="NCBIfam" id="TIGR02937">
    <property type="entry name" value="sigma70-ECF"/>
    <property type="match status" value="1"/>
</dbReference>
<reference evidence="6 7" key="3">
    <citation type="journal article" date="2008" name="BMC Genomics">
        <title>The genome of the versatile nitrogen fixer Azorhizobium caulinodans ORS571.</title>
        <authorList>
            <person name="Lee KB."/>
            <person name="Backer P.D."/>
            <person name="Aono T."/>
            <person name="Liu CT."/>
            <person name="Suzuki S."/>
            <person name="Suzuki T."/>
            <person name="Kaneko T."/>
            <person name="Yamada M."/>
            <person name="Tabata S."/>
            <person name="Kupfer D.M."/>
            <person name="Najar F.Z."/>
            <person name="Wiley G.B."/>
            <person name="Roe B."/>
            <person name="Binnewies T.T."/>
            <person name="Ussery D.W."/>
            <person name="D'Haeze W."/>
            <person name="Herder J.D."/>
            <person name="Gevers D."/>
            <person name="Vereecke D."/>
            <person name="Holsters M."/>
            <person name="Oyaizu H."/>
        </authorList>
    </citation>
    <scope>NUCLEOTIDE SEQUENCE [LARGE SCALE GENOMIC DNA]</scope>
    <source>
        <strain evidence="7">ATCC 43989 / DSM 5975 / JCM 20966 / LMG 6465 / NBRC 14845 / NCIMB 13405 / ORS 571</strain>
    </source>
</reference>
<dbReference type="InterPro" id="IPR014284">
    <property type="entry name" value="RNA_pol_sigma-70_dom"/>
</dbReference>
<protein>
    <submittedName>
        <fullName evidence="6">RNA polymerase ECF-type sigma factor</fullName>
    </submittedName>
</protein>
<reference evidence="6 7" key="4">
    <citation type="journal article" date="2009" name="Appl. Environ. Microbiol.">
        <title>Comparative genome-wide transcriptional profiling of Azorhizobium caulinodans ORS571 grown under free-living and symbiotic conditions.</title>
        <authorList>
            <person name="Tsukada S."/>
            <person name="Aono T."/>
            <person name="Akiba N."/>
            <person name="Lee KB."/>
            <person name="Liu CT."/>
            <person name="Toyazaki H."/>
            <person name="Oyaizu H."/>
        </authorList>
    </citation>
    <scope>NUCLEOTIDE SEQUENCE [LARGE SCALE GENOMIC DNA]</scope>
    <source>
        <strain evidence="7">ATCC 43989 / DSM 5975 / JCM 20966 / LMG 6465 / NBRC 14845 / NCIMB 13405 / ORS 571</strain>
    </source>
</reference>
<dbReference type="InterPro" id="IPR039425">
    <property type="entry name" value="RNA_pol_sigma-70-like"/>
</dbReference>
<gene>
    <name evidence="6" type="ordered locus">AZC_1202</name>
</gene>
<accession>A8HRK3</accession>
<feature type="domain" description="RNA polymerase sigma factor 70 region 4 type 2" evidence="5">
    <location>
        <begin position="120"/>
        <end position="170"/>
    </location>
</feature>
<comment type="similarity">
    <text evidence="1">Belongs to the sigma-70 factor family. ECF subfamily.</text>
</comment>
<dbReference type="GO" id="GO:0006352">
    <property type="term" value="P:DNA-templated transcription initiation"/>
    <property type="evidence" value="ECO:0007669"/>
    <property type="project" value="InterPro"/>
</dbReference>
<dbReference type="SUPFAM" id="SSF88946">
    <property type="entry name" value="Sigma2 domain of RNA polymerase sigma factors"/>
    <property type="match status" value="1"/>
</dbReference>
<evidence type="ECO:0000259" key="5">
    <source>
        <dbReference type="Pfam" id="PF08281"/>
    </source>
</evidence>
<dbReference type="STRING" id="438753.AZC_1202"/>
<evidence type="ECO:0000313" key="7">
    <source>
        <dbReference type="Proteomes" id="UP000000270"/>
    </source>
</evidence>
<sequence>MTSAERLTPLLAAIAERDLDAMEQLYKLSSPKLYGLCLRILRRPELARAALKSAYLRVWKSARTAPTDLDPLAWLVCVTREAALEMARTMENTGEAWEPFSVEDPADDPLAAPAHSPELKRLLACLGTLSEERRRMFLLAYYDGWSREALSVYFDAPMPTISTWLKRSVAEIDECLAK</sequence>
<evidence type="ECO:0000256" key="1">
    <source>
        <dbReference type="ARBA" id="ARBA00010641"/>
    </source>
</evidence>
<dbReference type="RefSeq" id="WP_012169733.1">
    <property type="nucleotide sequence ID" value="NC_009937.1"/>
</dbReference>
<dbReference type="HOGENOM" id="CLU_047691_9_3_5"/>
<keyword evidence="7" id="KW-1185">Reference proteome</keyword>
<dbReference type="PANTHER" id="PTHR43133">
    <property type="entry name" value="RNA POLYMERASE ECF-TYPE SIGMA FACTO"/>
    <property type="match status" value="1"/>
</dbReference>
<dbReference type="InterPro" id="IPR013249">
    <property type="entry name" value="RNA_pol_sigma70_r4_t2"/>
</dbReference>
<dbReference type="EMBL" id="AP009384">
    <property type="protein sequence ID" value="BAF87200.1"/>
    <property type="molecule type" value="Genomic_DNA"/>
</dbReference>
<proteinExistence type="inferred from homology"/>
<dbReference type="eggNOG" id="COG1595">
    <property type="taxonomic scope" value="Bacteria"/>
</dbReference>
<dbReference type="GO" id="GO:0003677">
    <property type="term" value="F:DNA binding"/>
    <property type="evidence" value="ECO:0007669"/>
    <property type="project" value="InterPro"/>
</dbReference>
<evidence type="ECO:0000256" key="3">
    <source>
        <dbReference type="ARBA" id="ARBA00023082"/>
    </source>
</evidence>
<dbReference type="AlphaFoldDB" id="A8HRK3"/>
<organism evidence="6 7">
    <name type="scientific">Azorhizobium caulinodans (strain ATCC 43989 / DSM 5975 / JCM 20966 / LMG 6465 / NBRC 14845 / NCIMB 13405 / ORS 571)</name>
    <dbReference type="NCBI Taxonomy" id="438753"/>
    <lineage>
        <taxon>Bacteria</taxon>
        <taxon>Pseudomonadati</taxon>
        <taxon>Pseudomonadota</taxon>
        <taxon>Alphaproteobacteria</taxon>
        <taxon>Hyphomicrobiales</taxon>
        <taxon>Xanthobacteraceae</taxon>
        <taxon>Azorhizobium</taxon>
    </lineage>
</organism>
<dbReference type="Gene3D" id="1.10.1740.10">
    <property type="match status" value="1"/>
</dbReference>
<reference evidence="6 7" key="5">
    <citation type="journal article" date="2010" name="Appl. Environ. Microbiol.">
        <title>phrR-like gene praR of Azorhizobium caulinodans ORS571 is essential for symbiosis with Sesbania rostrata and is involved in expression of reb genes.</title>
        <authorList>
            <person name="Akiba N."/>
            <person name="Aono T."/>
            <person name="Toyazaki H."/>
            <person name="Sato S."/>
            <person name="Oyaizu H."/>
        </authorList>
    </citation>
    <scope>NUCLEOTIDE SEQUENCE [LARGE SCALE GENOMIC DNA]</scope>
    <source>
        <strain evidence="7">ATCC 43989 / DSM 5975 / JCM 20966 / LMG 6465 / NBRC 14845 / NCIMB 13405 / ORS 571</strain>
    </source>
</reference>
<reference evidence="6 7" key="1">
    <citation type="journal article" date="2007" name="Appl. Environ. Microbiol.">
        <title>Rhizobial factors required for stem nodule maturation and maintenance in Sesbania rostrata-Azorhizobium caulinodans ORS571 symbiosis.</title>
        <authorList>
            <person name="Suzuki S."/>
            <person name="Aono T."/>
            <person name="Lee KB."/>
            <person name="Suzuki T."/>
            <person name="Liu CT."/>
            <person name="Miwa H."/>
            <person name="Wakao S."/>
            <person name="Iki T."/>
            <person name="Oyaizu H."/>
        </authorList>
    </citation>
    <scope>NUCLEOTIDE SEQUENCE [LARGE SCALE GENOMIC DNA]</scope>
    <source>
        <strain evidence="7">ATCC 43989 / DSM 5975 / JCM 20966 / LMG 6465 / NBRC 14845 / NCIMB 13405 / ORS 571</strain>
    </source>
</reference>
<dbReference type="SUPFAM" id="SSF88659">
    <property type="entry name" value="Sigma3 and sigma4 domains of RNA polymerase sigma factors"/>
    <property type="match status" value="1"/>
</dbReference>
<keyword evidence="3" id="KW-0731">Sigma factor</keyword>
<evidence type="ECO:0000256" key="4">
    <source>
        <dbReference type="ARBA" id="ARBA00023163"/>
    </source>
</evidence>
<dbReference type="Pfam" id="PF08281">
    <property type="entry name" value="Sigma70_r4_2"/>
    <property type="match status" value="1"/>
</dbReference>
<dbReference type="InterPro" id="IPR036388">
    <property type="entry name" value="WH-like_DNA-bd_sf"/>
</dbReference>
<keyword evidence="4" id="KW-0804">Transcription</keyword>
<dbReference type="InterPro" id="IPR013325">
    <property type="entry name" value="RNA_pol_sigma_r2"/>
</dbReference>
<reference evidence="7" key="2">
    <citation type="submission" date="2007-04" db="EMBL/GenBank/DDBJ databases">
        <title>Complete genome sequence of the nitrogen-fixing bacterium Azorhizobium caulinodans ORS571.</title>
        <authorList>
            <person name="Lee K.B."/>
            <person name="Backer P.D."/>
            <person name="Aono T."/>
            <person name="Liu C.T."/>
            <person name="Suzuki S."/>
            <person name="Suzuki T."/>
            <person name="Kaneko T."/>
            <person name="Yamada M."/>
            <person name="Tabata S."/>
            <person name="Kupfer D.M."/>
            <person name="Najar F.Z."/>
            <person name="Wiley G.B."/>
            <person name="Roe B."/>
            <person name="Binnewies T."/>
            <person name="Ussery D."/>
            <person name="Vereecke D."/>
            <person name="Gevers D."/>
            <person name="Holsters M."/>
            <person name="Oyaizu H."/>
        </authorList>
    </citation>
    <scope>NUCLEOTIDE SEQUENCE [LARGE SCALE GENOMIC DNA]</scope>
    <source>
        <strain evidence="7">ATCC 43989 / DSM 5975 / JCM 20966 / LMG 6465 / NBRC 14845 / NCIMB 13405 / ORS 571</strain>
    </source>
</reference>
<evidence type="ECO:0000313" key="6">
    <source>
        <dbReference type="EMBL" id="BAF87200.1"/>
    </source>
</evidence>
<dbReference type="GO" id="GO:0016987">
    <property type="term" value="F:sigma factor activity"/>
    <property type="evidence" value="ECO:0007669"/>
    <property type="project" value="UniProtKB-KW"/>
</dbReference>
<reference evidence="6 7" key="6">
    <citation type="journal article" date="2011" name="Appl. Environ. Microbiol.">
        <title>Involvement of the azorhizobial chromosome partition gene (parA) in the onset of bacteroid differentiation during Sesbania rostrata stem nodule development.</title>
        <authorList>
            <person name="Liu CT."/>
            <person name="Lee KB."/>
            <person name="Wang YS."/>
            <person name="Peng MH."/>
            <person name="Lee KT."/>
            <person name="Suzuki S."/>
            <person name="Suzuki T."/>
            <person name="Oyaizu H."/>
        </authorList>
    </citation>
    <scope>NUCLEOTIDE SEQUENCE [LARGE SCALE GENOMIC DNA]</scope>
    <source>
        <strain evidence="7">ATCC 43989 / DSM 5975 / JCM 20966 / LMG 6465 / NBRC 14845 / NCIMB 13405 / ORS 571</strain>
    </source>
</reference>
<name>A8HRK3_AZOC5</name>
<dbReference type="PANTHER" id="PTHR43133:SF62">
    <property type="entry name" value="RNA POLYMERASE SIGMA FACTOR SIGZ"/>
    <property type="match status" value="1"/>
</dbReference>
<dbReference type="InterPro" id="IPR013324">
    <property type="entry name" value="RNA_pol_sigma_r3/r4-like"/>
</dbReference>